<dbReference type="SMART" id="SM00487">
    <property type="entry name" value="DEXDc"/>
    <property type="match status" value="1"/>
</dbReference>
<feature type="domain" description="Helicase ATP-binding" evidence="9">
    <location>
        <begin position="355"/>
        <end position="578"/>
    </location>
</feature>
<feature type="compositionally biased region" description="Acidic residues" evidence="8">
    <location>
        <begin position="231"/>
        <end position="248"/>
    </location>
</feature>
<accession>A0A1B9GY61</accession>
<dbReference type="Pfam" id="PF00270">
    <property type="entry name" value="DEAD"/>
    <property type="match status" value="1"/>
</dbReference>
<evidence type="ECO:0000259" key="9">
    <source>
        <dbReference type="PROSITE" id="PS51192"/>
    </source>
</evidence>
<dbReference type="InterPro" id="IPR001650">
    <property type="entry name" value="Helicase_C-like"/>
</dbReference>
<dbReference type="SUPFAM" id="SSF52540">
    <property type="entry name" value="P-loop containing nucleoside triphosphate hydrolases"/>
    <property type="match status" value="1"/>
</dbReference>
<dbReference type="GO" id="GO:0016787">
    <property type="term" value="F:hydrolase activity"/>
    <property type="evidence" value="ECO:0007669"/>
    <property type="project" value="UniProtKB-KW"/>
</dbReference>
<comment type="domain">
    <text evidence="7">The Q motif is unique to and characteristic of the DEAD box family of RNA helicases and controls ATP binding and hydrolysis.</text>
</comment>
<keyword evidence="3 6" id="KW-0347">Helicase</keyword>
<dbReference type="EC" id="3.6.4.13" evidence="7"/>
<feature type="domain" description="Helicase C-terminal" evidence="10">
    <location>
        <begin position="617"/>
        <end position="777"/>
    </location>
</feature>
<dbReference type="PROSITE" id="PS00039">
    <property type="entry name" value="DEAD_ATP_HELICASE"/>
    <property type="match status" value="1"/>
</dbReference>
<evidence type="ECO:0000313" key="12">
    <source>
        <dbReference type="Proteomes" id="UP000092666"/>
    </source>
</evidence>
<keyword evidence="4 6" id="KW-0067">ATP-binding</keyword>
<feature type="compositionally biased region" description="Basic and acidic residues" evidence="8">
    <location>
        <begin position="71"/>
        <end position="84"/>
    </location>
</feature>
<dbReference type="InterPro" id="IPR027417">
    <property type="entry name" value="P-loop_NTPase"/>
</dbReference>
<dbReference type="Proteomes" id="UP000092666">
    <property type="component" value="Unassembled WGS sequence"/>
</dbReference>
<dbReference type="PROSITE" id="PS51192">
    <property type="entry name" value="HELICASE_ATP_BIND_1"/>
    <property type="match status" value="1"/>
</dbReference>
<feature type="region of interest" description="Disordered" evidence="8">
    <location>
        <begin position="1"/>
        <end position="267"/>
    </location>
</feature>
<feature type="compositionally biased region" description="Basic residues" evidence="8">
    <location>
        <begin position="162"/>
        <end position="179"/>
    </location>
</feature>
<evidence type="ECO:0000256" key="8">
    <source>
        <dbReference type="SAM" id="MobiDB-lite"/>
    </source>
</evidence>
<evidence type="ECO:0000256" key="7">
    <source>
        <dbReference type="RuleBase" id="RU365068"/>
    </source>
</evidence>
<dbReference type="GO" id="GO:0003724">
    <property type="term" value="F:RNA helicase activity"/>
    <property type="evidence" value="ECO:0007669"/>
    <property type="project" value="UniProtKB-EC"/>
</dbReference>
<keyword evidence="2 6" id="KW-0378">Hydrolase</keyword>
<dbReference type="CDD" id="cd18787">
    <property type="entry name" value="SF2_C_DEAD"/>
    <property type="match status" value="1"/>
</dbReference>
<dbReference type="AlphaFoldDB" id="A0A1B9GY61"/>
<evidence type="ECO:0000256" key="2">
    <source>
        <dbReference type="ARBA" id="ARBA00022801"/>
    </source>
</evidence>
<dbReference type="InterPro" id="IPR000629">
    <property type="entry name" value="RNA-helicase_DEAD-box_CS"/>
</dbReference>
<dbReference type="GO" id="GO:0005524">
    <property type="term" value="F:ATP binding"/>
    <property type="evidence" value="ECO:0007669"/>
    <property type="project" value="UniProtKB-UniRule"/>
</dbReference>
<organism evidence="11 12">
    <name type="scientific">Kwoniella heveanensis BCC8398</name>
    <dbReference type="NCBI Taxonomy" id="1296120"/>
    <lineage>
        <taxon>Eukaryota</taxon>
        <taxon>Fungi</taxon>
        <taxon>Dikarya</taxon>
        <taxon>Basidiomycota</taxon>
        <taxon>Agaricomycotina</taxon>
        <taxon>Tremellomycetes</taxon>
        <taxon>Tremellales</taxon>
        <taxon>Cryptococcaceae</taxon>
        <taxon>Kwoniella</taxon>
    </lineage>
</organism>
<evidence type="ECO:0000256" key="4">
    <source>
        <dbReference type="ARBA" id="ARBA00022840"/>
    </source>
</evidence>
<evidence type="ECO:0000256" key="6">
    <source>
        <dbReference type="RuleBase" id="RU000492"/>
    </source>
</evidence>
<dbReference type="OrthoDB" id="3370at2759"/>
<dbReference type="CDD" id="cd17956">
    <property type="entry name" value="DEADc_DDX51"/>
    <property type="match status" value="1"/>
</dbReference>
<dbReference type="EMBL" id="KI669497">
    <property type="protein sequence ID" value="OCF35895.1"/>
    <property type="molecule type" value="Genomic_DNA"/>
</dbReference>
<evidence type="ECO:0000256" key="1">
    <source>
        <dbReference type="ARBA" id="ARBA00022741"/>
    </source>
</evidence>
<evidence type="ECO:0000256" key="5">
    <source>
        <dbReference type="ARBA" id="ARBA00022884"/>
    </source>
</evidence>
<reference evidence="11 12" key="1">
    <citation type="submission" date="2013-07" db="EMBL/GenBank/DDBJ databases">
        <title>The Genome Sequence of Cryptococcus heveanensis BCC8398.</title>
        <authorList>
            <consortium name="The Broad Institute Genome Sequencing Platform"/>
            <person name="Cuomo C."/>
            <person name="Litvintseva A."/>
            <person name="Chen Y."/>
            <person name="Heitman J."/>
            <person name="Sun S."/>
            <person name="Springer D."/>
            <person name="Dromer F."/>
            <person name="Young S.K."/>
            <person name="Zeng Q."/>
            <person name="Gargeya S."/>
            <person name="Fitzgerald M."/>
            <person name="Abouelleil A."/>
            <person name="Alvarado L."/>
            <person name="Berlin A.M."/>
            <person name="Chapman S.B."/>
            <person name="Dewar J."/>
            <person name="Goldberg J."/>
            <person name="Griggs A."/>
            <person name="Gujja S."/>
            <person name="Hansen M."/>
            <person name="Howarth C."/>
            <person name="Imamovic A."/>
            <person name="Larimer J."/>
            <person name="McCowan C."/>
            <person name="Murphy C."/>
            <person name="Pearson M."/>
            <person name="Priest M."/>
            <person name="Roberts A."/>
            <person name="Saif S."/>
            <person name="Shea T."/>
            <person name="Sykes S."/>
            <person name="Wortman J."/>
            <person name="Nusbaum C."/>
            <person name="Birren B."/>
        </authorList>
    </citation>
    <scope>NUCLEOTIDE SEQUENCE [LARGE SCALE GENOMIC DNA]</scope>
    <source>
        <strain evidence="11 12">BCC8398</strain>
    </source>
</reference>
<protein>
    <recommendedName>
        <fullName evidence="7">ATP-dependent RNA helicase</fullName>
        <ecNumber evidence="7">3.6.4.13</ecNumber>
    </recommendedName>
</protein>
<reference evidence="12" key="2">
    <citation type="submission" date="2013-12" db="EMBL/GenBank/DDBJ databases">
        <title>Evolution of pathogenesis and genome organization in the Tremellales.</title>
        <authorList>
            <person name="Cuomo C."/>
            <person name="Litvintseva A."/>
            <person name="Heitman J."/>
            <person name="Chen Y."/>
            <person name="Sun S."/>
            <person name="Springer D."/>
            <person name="Dromer F."/>
            <person name="Young S."/>
            <person name="Zeng Q."/>
            <person name="Chapman S."/>
            <person name="Gujja S."/>
            <person name="Saif S."/>
            <person name="Birren B."/>
        </authorList>
    </citation>
    <scope>NUCLEOTIDE SEQUENCE [LARGE SCALE GENOMIC DNA]</scope>
    <source>
        <strain evidence="12">BCC8398</strain>
    </source>
</reference>
<dbReference type="InterPro" id="IPR011545">
    <property type="entry name" value="DEAD/DEAH_box_helicase_dom"/>
</dbReference>
<evidence type="ECO:0000259" key="10">
    <source>
        <dbReference type="PROSITE" id="PS51194"/>
    </source>
</evidence>
<keyword evidence="5 7" id="KW-0694">RNA-binding</keyword>
<gene>
    <name evidence="11" type="ORF">I316_02389</name>
</gene>
<evidence type="ECO:0000313" key="11">
    <source>
        <dbReference type="EMBL" id="OCF35895.1"/>
    </source>
</evidence>
<dbReference type="SMART" id="SM00490">
    <property type="entry name" value="HELICc"/>
    <property type="match status" value="1"/>
</dbReference>
<feature type="compositionally biased region" description="Acidic residues" evidence="8">
    <location>
        <begin position="209"/>
        <end position="221"/>
    </location>
</feature>
<comment type="function">
    <text evidence="7">RNA helicase.</text>
</comment>
<dbReference type="PANTHER" id="PTHR24031">
    <property type="entry name" value="RNA HELICASE"/>
    <property type="match status" value="1"/>
</dbReference>
<dbReference type="InterPro" id="IPR014001">
    <property type="entry name" value="Helicase_ATP-bd"/>
</dbReference>
<dbReference type="STRING" id="1296120.A0A1B9GY61"/>
<sequence>MSKHVVFGEDDYDQADSYPSTEAGPSYSSSYGHAQVHAQLETDLPGPSASAGPSIHPDRLALSGLTNGGDEPVKKKSKSEAQKNREKKKLKKRRKLEQAKKAAAPKNKEWKPDPVLEALKKSTGEISETTLVDVENKENDQPPAAGEPPIASGKVVETDKEKRRREKREKKEKRERKERRRLEREAKENGGSLQAADAKLTAGPANGADEIDVEMEDDLEGEERQGKDSGEIDNADAEGEGSDDELEDGQARSSSSSPPPLEAFPLPRLAPAPDAAVLARQGLPQGLQDAEFIDQNLRVRVDELEIPAAELTSAGGENTVLSDRMKRRLKETGVEEFFAVQAAILPHLLPLRLLPFPYTELHDYLISAPTGSGKTLAYSIPIVEILSKRVVTRLRALIVLPTRDLVVQVRDTLESLAKGTGLNIGAVTGQHSFAHEQSQLVADMTTPLLGGSSKLDILIATPGRLMDHLTSTPNFTLQHLRFLIIDEADRLLNQSFQNWLSSVLSYIRPPENPPKPSFGLKPWDKLDPAWLEAYGLEDRTGEWCDPIQSTCQKLLFSATLTRDPQKVAALALTSPKYYIVQSTSLPSVPTTIGEQFAFPSSLSEKMLILPPHLKPLNLIHLIHHAEYGVDRALVFTKSVEATDRLVRLLEYFEDAYVLGGGGGKRVVVKGYTGELKAGERKKLLAEFGDGKVNLLVCSDLIARGMDLPTVSHVVSYDIPLDMRKYVHRVGRTARAGREGTAWTLVEKQEALHFKGMMKTADHLKQIRKIKVKEDDLAGYRESYEIAMRRLREHFGRDA</sequence>
<comment type="similarity">
    <text evidence="6">Belongs to the DEAD box helicase family.</text>
</comment>
<keyword evidence="1 6" id="KW-0547">Nucleotide-binding</keyword>
<feature type="compositionally biased region" description="Basic and acidic residues" evidence="8">
    <location>
        <begin position="96"/>
        <end position="123"/>
    </location>
</feature>
<keyword evidence="12" id="KW-1185">Reference proteome</keyword>
<dbReference type="GO" id="GO:0003723">
    <property type="term" value="F:RNA binding"/>
    <property type="evidence" value="ECO:0007669"/>
    <property type="project" value="UniProtKB-UniRule"/>
</dbReference>
<proteinExistence type="inferred from homology"/>
<dbReference type="Gene3D" id="3.40.50.300">
    <property type="entry name" value="P-loop containing nucleotide triphosphate hydrolases"/>
    <property type="match status" value="2"/>
</dbReference>
<evidence type="ECO:0000256" key="3">
    <source>
        <dbReference type="ARBA" id="ARBA00022806"/>
    </source>
</evidence>
<dbReference type="Pfam" id="PF00271">
    <property type="entry name" value="Helicase_C"/>
    <property type="match status" value="1"/>
</dbReference>
<dbReference type="PROSITE" id="PS51194">
    <property type="entry name" value="HELICASE_CTER"/>
    <property type="match status" value="1"/>
</dbReference>
<feature type="compositionally biased region" description="Basic residues" evidence="8">
    <location>
        <begin position="85"/>
        <end position="95"/>
    </location>
</feature>
<name>A0A1B9GY61_9TREE</name>
<comment type="catalytic activity">
    <reaction evidence="7">
        <text>ATP + H2O = ADP + phosphate + H(+)</text>
        <dbReference type="Rhea" id="RHEA:13065"/>
        <dbReference type="ChEBI" id="CHEBI:15377"/>
        <dbReference type="ChEBI" id="CHEBI:15378"/>
        <dbReference type="ChEBI" id="CHEBI:30616"/>
        <dbReference type="ChEBI" id="CHEBI:43474"/>
        <dbReference type="ChEBI" id="CHEBI:456216"/>
        <dbReference type="EC" id="3.6.4.13"/>
    </reaction>
</comment>